<dbReference type="EMBL" id="OBML01000018">
    <property type="protein sequence ID" value="SOC27498.1"/>
    <property type="molecule type" value="Genomic_DNA"/>
</dbReference>
<proteinExistence type="inferred from homology"/>
<keyword evidence="11" id="KW-0012">Acyltransferase</keyword>
<feature type="transmembrane region" description="Helical" evidence="10">
    <location>
        <begin position="12"/>
        <end position="34"/>
    </location>
</feature>
<keyword evidence="1 10" id="KW-1003">Cell membrane</keyword>
<organism evidence="11 12">
    <name type="scientific">Stappia indica</name>
    <dbReference type="NCBI Taxonomy" id="538381"/>
    <lineage>
        <taxon>Bacteria</taxon>
        <taxon>Pseudomonadati</taxon>
        <taxon>Pseudomonadota</taxon>
        <taxon>Alphaproteobacteria</taxon>
        <taxon>Hyphomicrobiales</taxon>
        <taxon>Stappiaceae</taxon>
        <taxon>Stappia</taxon>
    </lineage>
</organism>
<comment type="subunit">
    <text evidence="10">Probably interacts with PlsX.</text>
</comment>
<dbReference type="GO" id="GO:0043772">
    <property type="term" value="F:acyl-phosphate glycerol-3-phosphate acyltransferase activity"/>
    <property type="evidence" value="ECO:0007669"/>
    <property type="project" value="UniProtKB-UniRule"/>
</dbReference>
<dbReference type="RefSeq" id="WP_097176694.1">
    <property type="nucleotide sequence ID" value="NZ_OBML01000018.1"/>
</dbReference>
<dbReference type="UniPathway" id="UPA00085"/>
<evidence type="ECO:0000256" key="10">
    <source>
        <dbReference type="HAMAP-Rule" id="MF_01043"/>
    </source>
</evidence>
<dbReference type="PANTHER" id="PTHR30309:SF0">
    <property type="entry name" value="GLYCEROL-3-PHOSPHATE ACYLTRANSFERASE-RELATED"/>
    <property type="match status" value="1"/>
</dbReference>
<dbReference type="GO" id="GO:0005886">
    <property type="term" value="C:plasma membrane"/>
    <property type="evidence" value="ECO:0007669"/>
    <property type="project" value="UniProtKB-SubCell"/>
</dbReference>
<evidence type="ECO:0000313" key="12">
    <source>
        <dbReference type="Proteomes" id="UP000219331"/>
    </source>
</evidence>
<dbReference type="STRING" id="538381.GCA_001696535_00671"/>
<evidence type="ECO:0000256" key="9">
    <source>
        <dbReference type="ARBA" id="ARBA00023264"/>
    </source>
</evidence>
<dbReference type="SMART" id="SM01207">
    <property type="entry name" value="G3P_acyltransf"/>
    <property type="match status" value="1"/>
</dbReference>
<feature type="transmembrane region" description="Helical" evidence="10">
    <location>
        <begin position="63"/>
        <end position="85"/>
    </location>
</feature>
<keyword evidence="7 10" id="KW-0472">Membrane</keyword>
<dbReference type="OrthoDB" id="9777124at2"/>
<evidence type="ECO:0000256" key="8">
    <source>
        <dbReference type="ARBA" id="ARBA00023209"/>
    </source>
</evidence>
<evidence type="ECO:0000256" key="1">
    <source>
        <dbReference type="ARBA" id="ARBA00022475"/>
    </source>
</evidence>
<sequence>MPDPISWALAWPYYLTALVFGYLLGSIPFGLIITRLAGQGDIRKIGSGNIGTTNVLRTGKKHLAALTLIGDMLKGTVAVLVASHYGGPDPAVIAGFGAFIGHLFPVWLRFRGGKGVATYLGVLLGLYWPAALAFAAIWIAVAVATRYSSASALVASLATPLLLWFVFDRAQVAELMALLSVILWAKHHENIGRLIKGTEGRIGQKG</sequence>
<dbReference type="Proteomes" id="UP000219331">
    <property type="component" value="Unassembled WGS sequence"/>
</dbReference>
<comment type="subcellular location">
    <subcellularLocation>
        <location evidence="10">Cell membrane</location>
        <topology evidence="10">Multi-pass membrane protein</topology>
    </subcellularLocation>
</comment>
<protein>
    <recommendedName>
        <fullName evidence="10">Glycerol-3-phosphate acyltransferase</fullName>
    </recommendedName>
    <alternativeName>
        <fullName evidence="10">Acyl-PO4 G3P acyltransferase</fullName>
    </alternativeName>
    <alternativeName>
        <fullName evidence="10">Acyl-phosphate--glycerol-3-phosphate acyltransferase</fullName>
    </alternativeName>
    <alternativeName>
        <fullName evidence="10">G3P acyltransferase</fullName>
        <shortName evidence="10">GPAT</shortName>
        <ecNumber evidence="10">2.3.1.275</ecNumber>
    </alternativeName>
    <alternativeName>
        <fullName evidence="10">Lysophosphatidic acid synthase</fullName>
        <shortName evidence="10">LPA synthase</shortName>
    </alternativeName>
</protein>
<evidence type="ECO:0000256" key="2">
    <source>
        <dbReference type="ARBA" id="ARBA00022516"/>
    </source>
</evidence>
<comment type="similarity">
    <text evidence="10">Belongs to the PlsY family.</text>
</comment>
<keyword evidence="4 10" id="KW-0812">Transmembrane</keyword>
<dbReference type="AlphaFoldDB" id="A0A285TTS2"/>
<gene>
    <name evidence="10" type="primary">plsY</name>
    <name evidence="11" type="ORF">SAMN05421512_11847</name>
</gene>
<dbReference type="EC" id="2.3.1.275" evidence="10"/>
<keyword evidence="3 10" id="KW-0808">Transferase</keyword>
<evidence type="ECO:0000256" key="7">
    <source>
        <dbReference type="ARBA" id="ARBA00023136"/>
    </source>
</evidence>
<dbReference type="InterPro" id="IPR003811">
    <property type="entry name" value="G3P_acylTferase_PlsY"/>
</dbReference>
<keyword evidence="2 10" id="KW-0444">Lipid biosynthesis</keyword>
<comment type="function">
    <text evidence="10">Catalyzes the transfer of an acyl group from acyl-phosphate (acyl-PO(4)) to glycerol-3-phosphate (G3P) to form lysophosphatidic acid (LPA). This enzyme utilizes acyl-phosphate as fatty acyl donor, but not acyl-CoA or acyl-ACP.</text>
</comment>
<comment type="catalytic activity">
    <reaction evidence="10">
        <text>an acyl phosphate + sn-glycerol 3-phosphate = a 1-acyl-sn-glycero-3-phosphate + phosphate</text>
        <dbReference type="Rhea" id="RHEA:34075"/>
        <dbReference type="ChEBI" id="CHEBI:43474"/>
        <dbReference type="ChEBI" id="CHEBI:57597"/>
        <dbReference type="ChEBI" id="CHEBI:57970"/>
        <dbReference type="ChEBI" id="CHEBI:59918"/>
        <dbReference type="EC" id="2.3.1.275"/>
    </reaction>
</comment>
<keyword evidence="5 10" id="KW-1133">Transmembrane helix</keyword>
<dbReference type="HAMAP" id="MF_01043">
    <property type="entry name" value="PlsY"/>
    <property type="match status" value="1"/>
</dbReference>
<dbReference type="GO" id="GO:0008654">
    <property type="term" value="P:phospholipid biosynthetic process"/>
    <property type="evidence" value="ECO:0007669"/>
    <property type="project" value="UniProtKB-UniRule"/>
</dbReference>
<accession>A0A285TTS2</accession>
<reference evidence="11 12" key="1">
    <citation type="submission" date="2017-08" db="EMBL/GenBank/DDBJ databases">
        <authorList>
            <person name="de Groot N.N."/>
        </authorList>
    </citation>
    <scope>NUCLEOTIDE SEQUENCE [LARGE SCALE GENOMIC DNA]</scope>
    <source>
        <strain evidence="11 12">USBA 352</strain>
    </source>
</reference>
<name>A0A285TTS2_9HYPH</name>
<evidence type="ECO:0000256" key="5">
    <source>
        <dbReference type="ARBA" id="ARBA00022989"/>
    </source>
</evidence>
<feature type="transmembrane region" description="Helical" evidence="10">
    <location>
        <begin position="147"/>
        <end position="167"/>
    </location>
</feature>
<evidence type="ECO:0000313" key="11">
    <source>
        <dbReference type="EMBL" id="SOC27498.1"/>
    </source>
</evidence>
<keyword evidence="8 10" id="KW-0594">Phospholipid biosynthesis</keyword>
<evidence type="ECO:0000256" key="6">
    <source>
        <dbReference type="ARBA" id="ARBA00023098"/>
    </source>
</evidence>
<feature type="transmembrane region" description="Helical" evidence="10">
    <location>
        <begin position="120"/>
        <end position="141"/>
    </location>
</feature>
<keyword evidence="12" id="KW-1185">Reference proteome</keyword>
<keyword evidence="9 10" id="KW-1208">Phospholipid metabolism</keyword>
<feature type="transmembrane region" description="Helical" evidence="10">
    <location>
        <begin position="91"/>
        <end position="108"/>
    </location>
</feature>
<dbReference type="Pfam" id="PF02660">
    <property type="entry name" value="G3P_acyltransf"/>
    <property type="match status" value="1"/>
</dbReference>
<keyword evidence="6 10" id="KW-0443">Lipid metabolism</keyword>
<dbReference type="NCBIfam" id="TIGR00023">
    <property type="entry name" value="glycerol-3-phosphate 1-O-acyltransferase PlsY"/>
    <property type="match status" value="1"/>
</dbReference>
<dbReference type="PANTHER" id="PTHR30309">
    <property type="entry name" value="INNER MEMBRANE PROTEIN YGIH"/>
    <property type="match status" value="1"/>
</dbReference>
<evidence type="ECO:0000256" key="4">
    <source>
        <dbReference type="ARBA" id="ARBA00022692"/>
    </source>
</evidence>
<evidence type="ECO:0000256" key="3">
    <source>
        <dbReference type="ARBA" id="ARBA00022679"/>
    </source>
</evidence>
<comment type="pathway">
    <text evidence="10">Lipid metabolism; phospholipid metabolism.</text>
</comment>